<protein>
    <submittedName>
        <fullName evidence="1">Uncharacterized protein</fullName>
    </submittedName>
</protein>
<name>A0A9P6T8K9_9BASI</name>
<proteinExistence type="predicted"/>
<accession>A0A9P6T8K9</accession>
<dbReference type="Proteomes" id="UP000886653">
    <property type="component" value="Unassembled WGS sequence"/>
</dbReference>
<evidence type="ECO:0000313" key="1">
    <source>
        <dbReference type="EMBL" id="KAG0142674.1"/>
    </source>
</evidence>
<dbReference type="Pfam" id="PF14223">
    <property type="entry name" value="Retrotran_gag_2"/>
    <property type="match status" value="1"/>
</dbReference>
<sequence length="170" mass="19581">MATNIEVSESSGSSIKPLEQDNFHQWKGSMLSYFLEHNLDGIVDGSESKPEPTRPTELANWYLREKKAAGFIARKLDSRNRDLIVNDLNHKDPKELWDAIILEYASKKARNRSRLFTRFLLLNCNNGDLNQYITSFRQITKEMNDAGVKLDDDLLAHMALHHLPDEHKTT</sequence>
<comment type="caution">
    <text evidence="1">The sequence shown here is derived from an EMBL/GenBank/DDBJ whole genome shotgun (WGS) entry which is preliminary data.</text>
</comment>
<dbReference type="AlphaFoldDB" id="A0A9P6T8K9"/>
<keyword evidence="3" id="KW-1185">Reference proteome</keyword>
<evidence type="ECO:0000313" key="2">
    <source>
        <dbReference type="EMBL" id="KAG0144226.1"/>
    </source>
</evidence>
<organism evidence="1 3">
    <name type="scientific">Cronartium quercuum f. sp. fusiforme G11</name>
    <dbReference type="NCBI Taxonomy" id="708437"/>
    <lineage>
        <taxon>Eukaryota</taxon>
        <taxon>Fungi</taxon>
        <taxon>Dikarya</taxon>
        <taxon>Basidiomycota</taxon>
        <taxon>Pucciniomycotina</taxon>
        <taxon>Pucciniomycetes</taxon>
        <taxon>Pucciniales</taxon>
        <taxon>Coleosporiaceae</taxon>
        <taxon>Cronartium</taxon>
    </lineage>
</organism>
<gene>
    <name evidence="2" type="ORF">CROQUDRAFT_47633</name>
    <name evidence="1" type="ORF">CROQUDRAFT_49921</name>
</gene>
<evidence type="ECO:0000313" key="3">
    <source>
        <dbReference type="Proteomes" id="UP000886653"/>
    </source>
</evidence>
<dbReference type="EMBL" id="MU167341">
    <property type="protein sequence ID" value="KAG0142674.1"/>
    <property type="molecule type" value="Genomic_DNA"/>
</dbReference>
<dbReference type="EMBL" id="MU167300">
    <property type="protein sequence ID" value="KAG0144226.1"/>
    <property type="molecule type" value="Genomic_DNA"/>
</dbReference>
<reference evidence="1" key="1">
    <citation type="submission" date="2013-11" db="EMBL/GenBank/DDBJ databases">
        <title>Genome sequence of the fusiform rust pathogen reveals effectors for host alternation and coevolution with pine.</title>
        <authorList>
            <consortium name="DOE Joint Genome Institute"/>
            <person name="Smith K."/>
            <person name="Pendleton A."/>
            <person name="Kubisiak T."/>
            <person name="Anderson C."/>
            <person name="Salamov A."/>
            <person name="Aerts A."/>
            <person name="Riley R."/>
            <person name="Clum A."/>
            <person name="Lindquist E."/>
            <person name="Ence D."/>
            <person name="Campbell M."/>
            <person name="Kronenberg Z."/>
            <person name="Feau N."/>
            <person name="Dhillon B."/>
            <person name="Hamelin R."/>
            <person name="Burleigh J."/>
            <person name="Smith J."/>
            <person name="Yandell M."/>
            <person name="Nelson C."/>
            <person name="Grigoriev I."/>
            <person name="Davis J."/>
        </authorList>
    </citation>
    <scope>NUCLEOTIDE SEQUENCE</scope>
    <source>
        <strain evidence="1">G11</strain>
    </source>
</reference>
<dbReference type="OrthoDB" id="2688180at2759"/>
<feature type="non-terminal residue" evidence="1">
    <location>
        <position position="170"/>
    </location>
</feature>